<organism evidence="1 2">
    <name type="scientific">Methylotuvimicrobium buryatense</name>
    <name type="common">Methylomicrobium buryatense</name>
    <dbReference type="NCBI Taxonomy" id="95641"/>
    <lineage>
        <taxon>Bacteria</taxon>
        <taxon>Pseudomonadati</taxon>
        <taxon>Pseudomonadota</taxon>
        <taxon>Gammaproteobacteria</taxon>
        <taxon>Methylococcales</taxon>
        <taxon>Methylococcaceae</taxon>
        <taxon>Methylotuvimicrobium</taxon>
    </lineage>
</organism>
<protein>
    <submittedName>
        <fullName evidence="1">Uncharacterized protein</fullName>
    </submittedName>
</protein>
<dbReference type="AlphaFoldDB" id="A0A4P9URH2"/>
<name>A0A4P9URH2_METBY</name>
<reference evidence="2" key="1">
    <citation type="journal article" date="2019" name="J. Bacteriol.">
        <title>A Mutagenic Screen Identifies a TonB-Dependent Receptor Required for the Lanthanide Metal Switch in the Type I Methanotroph 'Methylotuvimicrobium buryatense' 5GB1C.</title>
        <authorList>
            <person name="Groom J.D."/>
            <person name="Ford S.M."/>
            <person name="Pesesky M.W."/>
            <person name="Lidstrom M.E."/>
        </authorList>
    </citation>
    <scope>NUCLEOTIDE SEQUENCE [LARGE SCALE GENOMIC DNA]</scope>
    <source>
        <strain evidence="2">5GB1C</strain>
    </source>
</reference>
<dbReference type="EMBL" id="CP035467">
    <property type="protein sequence ID" value="QCW84089.1"/>
    <property type="molecule type" value="Genomic_DNA"/>
</dbReference>
<dbReference type="KEGG" id="mbur:EQU24_18985"/>
<sequence>MSAPDSAKKTWQILSGLSTGLLHHSTRLLVQPNGIPERNDAGRLLYFRNKRTDIVLNAKPSRSSMLDYIFRTSNFGSARGGAGVSGFACP</sequence>
<gene>
    <name evidence="1" type="ORF">EQU24_18985</name>
</gene>
<keyword evidence="2" id="KW-1185">Reference proteome</keyword>
<dbReference type="Proteomes" id="UP000305881">
    <property type="component" value="Chromosome"/>
</dbReference>
<proteinExistence type="predicted"/>
<evidence type="ECO:0000313" key="2">
    <source>
        <dbReference type="Proteomes" id="UP000305881"/>
    </source>
</evidence>
<accession>A0A4P9URH2</accession>
<dbReference type="OrthoDB" id="9912235at2"/>
<evidence type="ECO:0000313" key="1">
    <source>
        <dbReference type="EMBL" id="QCW84089.1"/>
    </source>
</evidence>